<comment type="caution">
    <text evidence="1">The sequence shown here is derived from an EMBL/GenBank/DDBJ whole genome shotgun (WGS) entry which is preliminary data.</text>
</comment>
<dbReference type="Proteomes" id="UP000235015">
    <property type="component" value="Unassembled WGS sequence"/>
</dbReference>
<proteinExistence type="predicted"/>
<gene>
    <name evidence="1" type="ORF">C0630_15485</name>
</gene>
<protein>
    <submittedName>
        <fullName evidence="1">Uncharacterized protein</fullName>
    </submittedName>
</protein>
<name>A0A2N6CUG8_9GAMM</name>
<dbReference type="STRING" id="1111735.GCA_000428045_01609"/>
<dbReference type="AlphaFoldDB" id="A0A2N6CUG8"/>
<reference evidence="1 2" key="1">
    <citation type="submission" date="2017-11" db="EMBL/GenBank/DDBJ databases">
        <title>Genome-resolved metagenomics identifies genetic mobility, metabolic interactions, and unexpected diversity in perchlorate-reducing communities.</title>
        <authorList>
            <person name="Barnum T.P."/>
            <person name="Figueroa I.A."/>
            <person name="Carlstrom C.I."/>
            <person name="Lucas L.N."/>
            <person name="Engelbrektson A.L."/>
            <person name="Coates J.D."/>
        </authorList>
    </citation>
    <scope>NUCLEOTIDE SEQUENCE [LARGE SCALE GENOMIC DNA]</scope>
    <source>
        <strain evidence="1">BM301</strain>
    </source>
</reference>
<dbReference type="EMBL" id="PKUN01000023">
    <property type="protein sequence ID" value="PLX60821.1"/>
    <property type="molecule type" value="Genomic_DNA"/>
</dbReference>
<dbReference type="RefSeq" id="WP_273440448.1">
    <property type="nucleotide sequence ID" value="NZ_PKUN01000023.1"/>
</dbReference>
<organism evidence="1 2">
    <name type="scientific">Sedimenticola selenatireducens</name>
    <dbReference type="NCBI Taxonomy" id="191960"/>
    <lineage>
        <taxon>Bacteria</taxon>
        <taxon>Pseudomonadati</taxon>
        <taxon>Pseudomonadota</taxon>
        <taxon>Gammaproteobacteria</taxon>
        <taxon>Chromatiales</taxon>
        <taxon>Sedimenticolaceae</taxon>
        <taxon>Sedimenticola</taxon>
    </lineage>
</organism>
<evidence type="ECO:0000313" key="2">
    <source>
        <dbReference type="Proteomes" id="UP000235015"/>
    </source>
</evidence>
<accession>A0A2N6CUG8</accession>
<sequence>MATLRRFRKRPDKAVTAIKLALDTEGLRYRKWGGNQHGQPGDWLVDNAGDIYTVAADVFARTYRQVSPGRFIKSTPVWARRTEHAGTLKTREGESHFAAGDYLVFNQPDETDGYCMAAERFHAMYEPDNSE</sequence>
<evidence type="ECO:0000313" key="1">
    <source>
        <dbReference type="EMBL" id="PLX60821.1"/>
    </source>
</evidence>